<organism evidence="2 3">
    <name type="scientific">Usitatibacter rugosus</name>
    <dbReference type="NCBI Taxonomy" id="2732067"/>
    <lineage>
        <taxon>Bacteria</taxon>
        <taxon>Pseudomonadati</taxon>
        <taxon>Pseudomonadota</taxon>
        <taxon>Betaproteobacteria</taxon>
        <taxon>Nitrosomonadales</taxon>
        <taxon>Usitatibacteraceae</taxon>
        <taxon>Usitatibacter</taxon>
    </lineage>
</organism>
<name>A0A6M4GPT1_9PROT</name>
<dbReference type="KEGG" id="uru:DSM104443_00258"/>
<evidence type="ECO:0000313" key="2">
    <source>
        <dbReference type="EMBL" id="QJR09221.1"/>
    </source>
</evidence>
<dbReference type="AlphaFoldDB" id="A0A6M4GPT1"/>
<gene>
    <name evidence="2" type="ORF">DSM104443_00258</name>
</gene>
<reference evidence="2 3" key="1">
    <citation type="submission" date="2020-04" db="EMBL/GenBank/DDBJ databases">
        <title>Usitatibacter rugosus gen. nov., sp. nov. and Usitatibacter palustris sp. nov., novel members of Usitatibacteraceae fam. nov. within the order Nitrosomonadales isolated from soil.</title>
        <authorList>
            <person name="Huber K.J."/>
            <person name="Neumann-Schaal M."/>
            <person name="Geppert A."/>
            <person name="Luckner M."/>
            <person name="Wanner G."/>
            <person name="Overmann J."/>
        </authorList>
    </citation>
    <scope>NUCLEOTIDE SEQUENCE [LARGE SCALE GENOMIC DNA]</scope>
    <source>
        <strain evidence="2 3">0125_3</strain>
    </source>
</reference>
<keyword evidence="1" id="KW-0812">Transmembrane</keyword>
<sequence>MWLFSSESSPIYQFTLYNPDIGNAITLLNMPAILLGFLVSGNVHAPSPVATALGVLAQWFVIGCLASWAWFKLRRGNPNREVSDA</sequence>
<proteinExistence type="predicted"/>
<dbReference type="EMBL" id="CP053069">
    <property type="protein sequence ID" value="QJR09221.1"/>
    <property type="molecule type" value="Genomic_DNA"/>
</dbReference>
<evidence type="ECO:0000313" key="3">
    <source>
        <dbReference type="Proteomes" id="UP000501534"/>
    </source>
</evidence>
<evidence type="ECO:0000256" key="1">
    <source>
        <dbReference type="SAM" id="Phobius"/>
    </source>
</evidence>
<accession>A0A6M4GPT1</accession>
<keyword evidence="1" id="KW-0472">Membrane</keyword>
<keyword evidence="3" id="KW-1185">Reference proteome</keyword>
<feature type="transmembrane region" description="Helical" evidence="1">
    <location>
        <begin position="49"/>
        <end position="71"/>
    </location>
</feature>
<dbReference type="Proteomes" id="UP000501534">
    <property type="component" value="Chromosome"/>
</dbReference>
<protein>
    <submittedName>
        <fullName evidence="2">Uncharacterized protein</fullName>
    </submittedName>
</protein>
<feature type="transmembrane region" description="Helical" evidence="1">
    <location>
        <begin position="21"/>
        <end position="43"/>
    </location>
</feature>
<keyword evidence="1" id="KW-1133">Transmembrane helix</keyword>